<proteinExistence type="predicted"/>
<accession>A0A9J6AJM0</accession>
<dbReference type="AlphaFoldDB" id="A0A9J6AJM0"/>
<dbReference type="EMBL" id="JACXVP010000002">
    <property type="protein sequence ID" value="KAG5624641.1"/>
    <property type="molecule type" value="Genomic_DNA"/>
</dbReference>
<protein>
    <submittedName>
        <fullName evidence="1">Uncharacterized protein</fullName>
    </submittedName>
</protein>
<gene>
    <name evidence="1" type="ORF">H5410_009859</name>
</gene>
<sequence>MGAYVKEHWSRGLTIFKNTFIKKLIKEKADGISTPRDELVLKYYKETLNLKKHANKWSWRSQVGGQCQQGAYVDCRATSIVGLELSTINFKVKFGSHESEKREEESEKGKIPNSNKEYIDKGVLAFRGGEDIKALLLQSILQICSPRSILRALIGFFRIGG</sequence>
<evidence type="ECO:0000313" key="1">
    <source>
        <dbReference type="EMBL" id="KAG5624641.1"/>
    </source>
</evidence>
<keyword evidence="2" id="KW-1185">Reference proteome</keyword>
<reference evidence="1 2" key="1">
    <citation type="submission" date="2020-09" db="EMBL/GenBank/DDBJ databases">
        <title>De no assembly of potato wild relative species, Solanum commersonii.</title>
        <authorList>
            <person name="Cho K."/>
        </authorList>
    </citation>
    <scope>NUCLEOTIDE SEQUENCE [LARGE SCALE GENOMIC DNA]</scope>
    <source>
        <strain evidence="1">LZ3.2</strain>
        <tissue evidence="1">Leaf</tissue>
    </source>
</reference>
<evidence type="ECO:0000313" key="2">
    <source>
        <dbReference type="Proteomes" id="UP000824120"/>
    </source>
</evidence>
<name>A0A9J6AJM0_SOLCO</name>
<organism evidence="1 2">
    <name type="scientific">Solanum commersonii</name>
    <name type="common">Commerson's wild potato</name>
    <name type="synonym">Commerson's nightshade</name>
    <dbReference type="NCBI Taxonomy" id="4109"/>
    <lineage>
        <taxon>Eukaryota</taxon>
        <taxon>Viridiplantae</taxon>
        <taxon>Streptophyta</taxon>
        <taxon>Embryophyta</taxon>
        <taxon>Tracheophyta</taxon>
        <taxon>Spermatophyta</taxon>
        <taxon>Magnoliopsida</taxon>
        <taxon>eudicotyledons</taxon>
        <taxon>Gunneridae</taxon>
        <taxon>Pentapetalae</taxon>
        <taxon>asterids</taxon>
        <taxon>lamiids</taxon>
        <taxon>Solanales</taxon>
        <taxon>Solanaceae</taxon>
        <taxon>Solanoideae</taxon>
        <taxon>Solaneae</taxon>
        <taxon>Solanum</taxon>
    </lineage>
</organism>
<comment type="caution">
    <text evidence="1">The sequence shown here is derived from an EMBL/GenBank/DDBJ whole genome shotgun (WGS) entry which is preliminary data.</text>
</comment>
<dbReference type="Proteomes" id="UP000824120">
    <property type="component" value="Chromosome 2"/>
</dbReference>